<comment type="similarity">
    <text evidence="1">Belongs to the ROK (NagC/XylR) family.</text>
</comment>
<dbReference type="GeneID" id="95777082"/>
<accession>A0A4Q1R9S0</accession>
<dbReference type="InterPro" id="IPR043129">
    <property type="entry name" value="ATPase_NBD"/>
</dbReference>
<gene>
    <name evidence="3" type="ORF">EST54_03560</name>
</gene>
<dbReference type="SUPFAM" id="SSF53067">
    <property type="entry name" value="Actin-like ATPase domain"/>
    <property type="match status" value="1"/>
</dbReference>
<evidence type="ECO:0000313" key="4">
    <source>
        <dbReference type="Proteomes" id="UP000289482"/>
    </source>
</evidence>
<keyword evidence="4" id="KW-1185">Reference proteome</keyword>
<evidence type="ECO:0000256" key="1">
    <source>
        <dbReference type="ARBA" id="ARBA00006479"/>
    </source>
</evidence>
<dbReference type="EMBL" id="SDIF01000006">
    <property type="protein sequence ID" value="RXS70186.1"/>
    <property type="molecule type" value="Genomic_DNA"/>
</dbReference>
<dbReference type="RefSeq" id="WP_129244906.1">
    <property type="nucleotide sequence ID" value="NZ_SDIF01000006.1"/>
</dbReference>
<dbReference type="PANTHER" id="PTHR18964">
    <property type="entry name" value="ROK (REPRESSOR, ORF, KINASE) FAMILY"/>
    <property type="match status" value="1"/>
</dbReference>
<dbReference type="PROSITE" id="PS01125">
    <property type="entry name" value="ROK"/>
    <property type="match status" value="1"/>
</dbReference>
<dbReference type="InterPro" id="IPR049874">
    <property type="entry name" value="ROK_cs"/>
</dbReference>
<dbReference type="PANTHER" id="PTHR18964:SF169">
    <property type="entry name" value="N-ACETYLMANNOSAMINE KINASE"/>
    <property type="match status" value="1"/>
</dbReference>
<dbReference type="Proteomes" id="UP000289482">
    <property type="component" value="Unassembled WGS sequence"/>
</dbReference>
<comment type="caution">
    <text evidence="3">The sequence shown here is derived from an EMBL/GenBank/DDBJ whole genome shotgun (WGS) entry which is preliminary data.</text>
</comment>
<evidence type="ECO:0000313" key="3">
    <source>
        <dbReference type="EMBL" id="RXS70186.1"/>
    </source>
</evidence>
<dbReference type="InterPro" id="IPR000600">
    <property type="entry name" value="ROK"/>
</dbReference>
<dbReference type="AlphaFoldDB" id="A0A4Q1R9S0"/>
<feature type="region of interest" description="Disordered" evidence="2">
    <location>
        <begin position="1"/>
        <end position="26"/>
    </location>
</feature>
<name>A0A4Q1R9S0_9ACTN</name>
<proteinExistence type="inferred from homology"/>
<dbReference type="Pfam" id="PF00480">
    <property type="entry name" value="ROK"/>
    <property type="match status" value="1"/>
</dbReference>
<protein>
    <submittedName>
        <fullName evidence="3">ROK family protein</fullName>
    </submittedName>
</protein>
<reference evidence="3 4" key="1">
    <citation type="submission" date="2019-01" db="EMBL/GenBank/DDBJ databases">
        <title>Draft genome sequences of the type strain Streptomyces sioyaensis DSM 40032 and its novel strain, TM32, a thermotolerant antibiotics-producing actinobacterium.</title>
        <authorList>
            <person name="Nakaew N."/>
            <person name="Lumyong S."/>
            <person name="Sloan W.T."/>
            <person name="Sungthong R."/>
        </authorList>
    </citation>
    <scope>NUCLEOTIDE SEQUENCE [LARGE SCALE GENOMIC DNA]</scope>
    <source>
        <strain evidence="3 4">DSM 40032</strain>
    </source>
</reference>
<sequence length="352" mass="34828">MTRTPRALTTDSRAARPAPGPGEDARPVLALDIGGTKIAAALVDAAARVSARTQIPTPTGKDPDAAWSAVAGAAAVPLSQAGAHYGGVCGIAVSSAGPLDVARGTISPVMIPVWRDFPVRDRAAALVPGCPVTLVGDGICAAVGEHWAGAGRGADHMLGCVVSTGVGGGLLLDGRPWTGRSGNAGHIGHTVIDLAGPPCPCGSRGCLELYASGTALVAWARRAGWRGPGWQSTARDLSTAARAGDPVASAAFERAGRALGAAFASVCAVCDLDRIVIGGGVAQAGRVLFEAIEAGMGEFAGLAFVRGVSLHPSALGADACLVGAAATLLAPDRYARRPPSAAADGAPAAPAP</sequence>
<organism evidence="3 4">
    <name type="scientific">Streptomyces sioyaensis</name>
    <dbReference type="NCBI Taxonomy" id="67364"/>
    <lineage>
        <taxon>Bacteria</taxon>
        <taxon>Bacillati</taxon>
        <taxon>Actinomycetota</taxon>
        <taxon>Actinomycetes</taxon>
        <taxon>Kitasatosporales</taxon>
        <taxon>Streptomycetaceae</taxon>
        <taxon>Streptomyces</taxon>
    </lineage>
</organism>
<dbReference type="Gene3D" id="3.30.420.40">
    <property type="match status" value="2"/>
</dbReference>
<feature type="compositionally biased region" description="Polar residues" evidence="2">
    <location>
        <begin position="1"/>
        <end position="12"/>
    </location>
</feature>
<evidence type="ECO:0000256" key="2">
    <source>
        <dbReference type="SAM" id="MobiDB-lite"/>
    </source>
</evidence>